<dbReference type="EMBL" id="PGCI01000049">
    <property type="protein sequence ID" value="PLW45355.1"/>
    <property type="molecule type" value="Genomic_DNA"/>
</dbReference>
<proteinExistence type="predicted"/>
<evidence type="ECO:0000313" key="1">
    <source>
        <dbReference type="EMBL" id="PLW45355.1"/>
    </source>
</evidence>
<name>A0A2N5V5U1_9BASI</name>
<reference evidence="1 2" key="1">
    <citation type="submission" date="2017-11" db="EMBL/GenBank/DDBJ databases">
        <title>De novo assembly and phasing of dikaryotic genomes from two isolates of Puccinia coronata f. sp. avenae, the causal agent of oat crown rust.</title>
        <authorList>
            <person name="Miller M.E."/>
            <person name="Zhang Y."/>
            <person name="Omidvar V."/>
            <person name="Sperschneider J."/>
            <person name="Schwessinger B."/>
            <person name="Raley C."/>
            <person name="Palmer J.M."/>
            <person name="Garnica D."/>
            <person name="Upadhyaya N."/>
            <person name="Rathjen J."/>
            <person name="Taylor J.M."/>
            <person name="Park R.F."/>
            <person name="Dodds P.N."/>
            <person name="Hirsch C.D."/>
            <person name="Kianian S.F."/>
            <person name="Figueroa M."/>
        </authorList>
    </citation>
    <scope>NUCLEOTIDE SEQUENCE [LARGE SCALE GENOMIC DNA]</scope>
    <source>
        <strain evidence="1">12SD80</strain>
    </source>
</reference>
<organism evidence="1 2">
    <name type="scientific">Puccinia coronata f. sp. avenae</name>
    <dbReference type="NCBI Taxonomy" id="200324"/>
    <lineage>
        <taxon>Eukaryota</taxon>
        <taxon>Fungi</taxon>
        <taxon>Dikarya</taxon>
        <taxon>Basidiomycota</taxon>
        <taxon>Pucciniomycotina</taxon>
        <taxon>Pucciniomycetes</taxon>
        <taxon>Pucciniales</taxon>
        <taxon>Pucciniaceae</taxon>
        <taxon>Puccinia</taxon>
    </lineage>
</organism>
<dbReference type="AlphaFoldDB" id="A0A2N5V5U1"/>
<evidence type="ECO:0000313" key="2">
    <source>
        <dbReference type="Proteomes" id="UP000235392"/>
    </source>
</evidence>
<accession>A0A2N5V5U1</accession>
<gene>
    <name evidence="1" type="ORF">PCASD_03061</name>
</gene>
<dbReference type="Proteomes" id="UP000235392">
    <property type="component" value="Unassembled WGS sequence"/>
</dbReference>
<comment type="caution">
    <text evidence="1">The sequence shown here is derived from an EMBL/GenBank/DDBJ whole genome shotgun (WGS) entry which is preliminary data.</text>
</comment>
<protein>
    <submittedName>
        <fullName evidence="1">Uncharacterized protein</fullName>
    </submittedName>
</protein>
<sequence length="125" mass="14050">MPCRTSPPDGSFSAVLLEGTQVLAQLNNLLIDMEIPKTLEIYCDNKAGNNTSKKKTRYLTRAFYFVNDFVQHYNVKIKWTATLNQLADIFTKRLGPNKIKDAIPKVNLKKRVLLPHVGGGVTMSL</sequence>